<dbReference type="EMBL" id="LAZR01067249">
    <property type="protein sequence ID" value="KKK51968.1"/>
    <property type="molecule type" value="Genomic_DNA"/>
</dbReference>
<protein>
    <submittedName>
        <fullName evidence="2">Uncharacterized protein</fullName>
    </submittedName>
</protein>
<name>A0A0F8W5X4_9ZZZZ</name>
<evidence type="ECO:0000256" key="1">
    <source>
        <dbReference type="SAM" id="MobiDB-lite"/>
    </source>
</evidence>
<feature type="region of interest" description="Disordered" evidence="1">
    <location>
        <begin position="90"/>
        <end position="117"/>
    </location>
</feature>
<organism evidence="2">
    <name type="scientific">marine sediment metagenome</name>
    <dbReference type="NCBI Taxonomy" id="412755"/>
    <lineage>
        <taxon>unclassified sequences</taxon>
        <taxon>metagenomes</taxon>
        <taxon>ecological metagenomes</taxon>
    </lineage>
</organism>
<gene>
    <name evidence="2" type="ORF">LCGC14_3109620</name>
</gene>
<sequence>MSEKNDEKWRSYALDNRNKITELEKKVNTQAEKIKGFQFTVNRFLKKNLERIEKFEVRSAAHTEVLQVMVEDYYEGTFKECMLESLGGEKTVESNVPGSSVREALSDSQGTTDSKPPRVDVYQYKGKLPRYENMDPAYHKNPSEYDASSARQTELYCHCCGTVILEEKDRFCSSCFNDVQKMQKEKEPTECDDCPIENHKRSDCMVCQK</sequence>
<proteinExistence type="predicted"/>
<accession>A0A0F8W5X4</accession>
<comment type="caution">
    <text evidence="2">The sequence shown here is derived from an EMBL/GenBank/DDBJ whole genome shotgun (WGS) entry which is preliminary data.</text>
</comment>
<reference evidence="2" key="1">
    <citation type="journal article" date="2015" name="Nature">
        <title>Complex archaea that bridge the gap between prokaryotes and eukaryotes.</title>
        <authorList>
            <person name="Spang A."/>
            <person name="Saw J.H."/>
            <person name="Jorgensen S.L."/>
            <person name="Zaremba-Niedzwiedzka K."/>
            <person name="Martijn J."/>
            <person name="Lind A.E."/>
            <person name="van Eijk R."/>
            <person name="Schleper C."/>
            <person name="Guy L."/>
            <person name="Ettema T.J."/>
        </authorList>
    </citation>
    <scope>NUCLEOTIDE SEQUENCE</scope>
</reference>
<dbReference type="AlphaFoldDB" id="A0A0F8W5X4"/>
<evidence type="ECO:0000313" key="2">
    <source>
        <dbReference type="EMBL" id="KKK51968.1"/>
    </source>
</evidence>
<feature type="non-terminal residue" evidence="2">
    <location>
        <position position="209"/>
    </location>
</feature>